<evidence type="ECO:0000256" key="1">
    <source>
        <dbReference type="ARBA" id="ARBA00004924"/>
    </source>
</evidence>
<keyword evidence="7" id="KW-1185">Reference proteome</keyword>
<evidence type="ECO:0000259" key="5">
    <source>
        <dbReference type="Pfam" id="PF06276"/>
    </source>
</evidence>
<protein>
    <submittedName>
        <fullName evidence="6">Siderophore staphylobactin biosynthesis protein SbnC</fullName>
    </submittedName>
</protein>
<dbReference type="Pfam" id="PF04183">
    <property type="entry name" value="IucA_IucC"/>
    <property type="match status" value="1"/>
</dbReference>
<evidence type="ECO:0000313" key="7">
    <source>
        <dbReference type="Proteomes" id="UP000309992"/>
    </source>
</evidence>
<gene>
    <name evidence="6" type="ORF">FCN18_34015</name>
</gene>
<dbReference type="Pfam" id="PF06276">
    <property type="entry name" value="FhuF"/>
    <property type="match status" value="1"/>
</dbReference>
<dbReference type="InterPro" id="IPR022770">
    <property type="entry name" value="IucA/IucC-like_C"/>
</dbReference>
<sequence>MRGRGLPPRRVPERRHMPDPLLSDPDCSEGHHACVQRSEGGLHCSGEVMGDLVDALVREGVCGFGEGVLDGEWYRVGDVSFRVRDGGALQRVRFAGGPVLHGSTGVTPDELIRVVAGGEPFAEQVARDLRTAVEHGEVTATPHHSAIGGTLGMLAGERFAASRNRPFHPTARAAAGWSAADLARYGTTRTDPLPLDWVAVRTGHLRFGSGARELAGLLLGEAAPEPPEGFHLLPVHPWQFEHVLPREFAAELASGDVRPFARGLGEFRPTSSLRTLVAPGQARHVKLPLGIATLGATRLLPPRYLDNGERGERTMRAILARDPDLAALVTVCDERTWCGWAGDDEFADRPGHLAAQVRTYPADVLDAVPMGAFAAPALHASGWQCDPVPFFTALAEAFCAMALGFLRYGVLPELHGQNVAVTLAGGLPARFVLRDHDTLRVHPQWMRAAGVEQPRYRVKPGARQSLVLGEPEALVGYLQTLGLQVNLYGIADALSRHYGITEKLLWKQLRTALTTSLGRTSPPPEVERLLLRSPTWPSRQVLGPLLRQGSSAGVSMPASTGRVPNPLLS</sequence>
<feature type="domain" description="Aerobactin siderophore biosynthesis IucA/IucC N-terminal" evidence="4">
    <location>
        <begin position="164"/>
        <end position="373"/>
    </location>
</feature>
<dbReference type="Proteomes" id="UP000309992">
    <property type="component" value="Unassembled WGS sequence"/>
</dbReference>
<reference evidence="6 7" key="1">
    <citation type="journal article" date="2015" name="Antonie Van Leeuwenhoek">
        <title>Prauserella endophytica sp. nov., an endophytic actinobacterium isolated from Tamarix taklamakanensis.</title>
        <authorList>
            <person name="Liu J.M."/>
            <person name="Habden X."/>
            <person name="Guo L."/>
            <person name="Tuo L."/>
            <person name="Jiang Z.K."/>
            <person name="Liu S.W."/>
            <person name="Liu X.F."/>
            <person name="Chen L."/>
            <person name="Li R.F."/>
            <person name="Zhang Y.Q."/>
            <person name="Sun C.H."/>
        </authorList>
    </citation>
    <scope>NUCLEOTIDE SEQUENCE [LARGE SCALE GENOMIC DNA]</scope>
    <source>
        <strain evidence="6 7">CGMCC 4.7182</strain>
    </source>
</reference>
<accession>A0ABY2RW29</accession>
<dbReference type="InterPro" id="IPR037455">
    <property type="entry name" value="LucA/IucC-like"/>
</dbReference>
<comment type="caution">
    <text evidence="6">The sequence shown here is derived from an EMBL/GenBank/DDBJ whole genome shotgun (WGS) entry which is preliminary data.</text>
</comment>
<feature type="region of interest" description="Disordered" evidence="3">
    <location>
        <begin position="1"/>
        <end position="27"/>
    </location>
</feature>
<dbReference type="Gene3D" id="1.10.510.40">
    <property type="match status" value="1"/>
</dbReference>
<organism evidence="6 7">
    <name type="scientific">Prauserella endophytica</name>
    <dbReference type="NCBI Taxonomy" id="1592324"/>
    <lineage>
        <taxon>Bacteria</taxon>
        <taxon>Bacillati</taxon>
        <taxon>Actinomycetota</taxon>
        <taxon>Actinomycetes</taxon>
        <taxon>Pseudonocardiales</taxon>
        <taxon>Pseudonocardiaceae</taxon>
        <taxon>Prauserella</taxon>
        <taxon>Prauserella coralliicola group</taxon>
    </lineage>
</organism>
<feature type="region of interest" description="Disordered" evidence="3">
    <location>
        <begin position="549"/>
        <end position="569"/>
    </location>
</feature>
<evidence type="ECO:0000259" key="4">
    <source>
        <dbReference type="Pfam" id="PF04183"/>
    </source>
</evidence>
<dbReference type="PANTHER" id="PTHR34384:SF6">
    <property type="entry name" value="STAPHYLOFERRIN B SYNTHASE"/>
    <property type="match status" value="1"/>
</dbReference>
<feature type="domain" description="Aerobactin siderophore biosynthesis IucA/IucC-like C-terminal" evidence="5">
    <location>
        <begin position="405"/>
        <end position="542"/>
    </location>
</feature>
<dbReference type="EMBL" id="SWMS01000032">
    <property type="protein sequence ID" value="TKG61030.1"/>
    <property type="molecule type" value="Genomic_DNA"/>
</dbReference>
<evidence type="ECO:0000313" key="6">
    <source>
        <dbReference type="EMBL" id="TKG61030.1"/>
    </source>
</evidence>
<dbReference type="PANTHER" id="PTHR34384">
    <property type="entry name" value="L-2,3-DIAMINOPROPANOATE--CITRATE LIGASE"/>
    <property type="match status" value="1"/>
</dbReference>
<evidence type="ECO:0000256" key="3">
    <source>
        <dbReference type="SAM" id="MobiDB-lite"/>
    </source>
</evidence>
<name>A0ABY2RW29_9PSEU</name>
<comment type="pathway">
    <text evidence="1">Siderophore biosynthesis.</text>
</comment>
<comment type="similarity">
    <text evidence="2">Belongs to the IucA/IucC family.</text>
</comment>
<evidence type="ECO:0000256" key="2">
    <source>
        <dbReference type="ARBA" id="ARBA00007832"/>
    </source>
</evidence>
<dbReference type="InterPro" id="IPR007310">
    <property type="entry name" value="Aerobactin_biosyn_IucA/IucC_N"/>
</dbReference>
<proteinExistence type="inferred from homology"/>